<organism>
    <name type="scientific">Serpula lacrymans var. lacrymans (strain S7.9)</name>
    <name type="common">Dry rot fungus</name>
    <dbReference type="NCBI Taxonomy" id="578457"/>
    <lineage>
        <taxon>Eukaryota</taxon>
        <taxon>Fungi</taxon>
        <taxon>Dikarya</taxon>
        <taxon>Basidiomycota</taxon>
        <taxon>Agaricomycotina</taxon>
        <taxon>Agaricomycetes</taxon>
        <taxon>Agaricomycetidae</taxon>
        <taxon>Boletales</taxon>
        <taxon>Coniophorineae</taxon>
        <taxon>Serpulaceae</taxon>
        <taxon>Serpula</taxon>
    </lineage>
</organism>
<comment type="similarity">
    <text evidence="2 6">Belongs to the terpene synthase family.</text>
</comment>
<reference evidence="7" key="1">
    <citation type="submission" date="2011-04" db="EMBL/GenBank/DDBJ databases">
        <title>Evolution of plant cell wall degrading machinery underlies the functional diversity of forest fungi.</title>
        <authorList>
            <consortium name="US DOE Joint Genome Institute (JGI-PGF)"/>
            <person name="Eastwood D.C."/>
            <person name="Floudas D."/>
            <person name="Binder M."/>
            <person name="Majcherczyk A."/>
            <person name="Schneider P."/>
            <person name="Aerts A."/>
            <person name="Asiegbu F.O."/>
            <person name="Baker S.E."/>
            <person name="Barry K."/>
            <person name="Bendiksby M."/>
            <person name="Blumentritt M."/>
            <person name="Coutinho P.M."/>
            <person name="Cullen D."/>
            <person name="Cullen D."/>
            <person name="Gathman A."/>
            <person name="Goodell B."/>
            <person name="Henrissat B."/>
            <person name="Ihrmark K."/>
            <person name="Kauserud H."/>
            <person name="Kohler A."/>
            <person name="LaButti K."/>
            <person name="Lapidus A."/>
            <person name="Lavin J.L."/>
            <person name="Lee Y.-H."/>
            <person name="Lindquist E."/>
            <person name="Lilly W."/>
            <person name="Lucas S."/>
            <person name="Morin E."/>
            <person name="Murat C."/>
            <person name="Oguiza J.A."/>
            <person name="Park J."/>
            <person name="Pisabarro A.G."/>
            <person name="Riley R."/>
            <person name="Rosling A."/>
            <person name="Salamov A."/>
            <person name="Schmidt O."/>
            <person name="Schmutz J."/>
            <person name="Skrede I."/>
            <person name="Stenlid J."/>
            <person name="Wiebenga A."/>
            <person name="Xie X."/>
            <person name="Kues U."/>
            <person name="Hibbett D.S."/>
            <person name="Hoffmeister D."/>
            <person name="Hogberg N."/>
            <person name="Martin F."/>
            <person name="Grigoriev I.V."/>
            <person name="Watkinson S.C."/>
        </authorList>
    </citation>
    <scope>NUCLEOTIDE SEQUENCE</scope>
    <source>
        <strain evidence="7">S7.9</strain>
    </source>
</reference>
<sequence length="326" mass="36986">MNSSAKPSVASIQLPDLPSFCNAIELRANSHCRPVTQASQKWLKQVGLGCPAEGNANCEALSWGAMKVGLLAALCYPRADATQLRLSMDVLSLMLWTAERLVASNEANMEKFDAVVQSNVFLHLSDRLLRLSSKSPIWYDRFDRSLYAFRTAQVDLARNRGVVPDLETYIELRRDSSGLKVVFDMIEYTHGFILPEDVVDDPTFRKMVENACNVIAWSEDIVSYSRDNTKKNMNNLITVLMVEKSMSVQAALEYSGTLVQQSIDAFLETERIVPCWDKQATREDIRLYVQGLRDCIAGSINWFYETERYFGDKGEQVRSYGWVFLE</sequence>
<name>F8P2D5_SERL9</name>
<dbReference type="GO" id="GO:0046872">
    <property type="term" value="F:metal ion binding"/>
    <property type="evidence" value="ECO:0007669"/>
    <property type="project" value="UniProtKB-KW"/>
</dbReference>
<evidence type="ECO:0000256" key="3">
    <source>
        <dbReference type="ARBA" id="ARBA00022723"/>
    </source>
</evidence>
<evidence type="ECO:0000256" key="5">
    <source>
        <dbReference type="ARBA" id="ARBA00023239"/>
    </source>
</evidence>
<protein>
    <recommendedName>
        <fullName evidence="6">Terpene synthase</fullName>
        <ecNumber evidence="6">4.2.3.-</ecNumber>
    </recommendedName>
</protein>
<dbReference type="RefSeq" id="XP_007320553.1">
    <property type="nucleotide sequence ID" value="XM_007320491.1"/>
</dbReference>
<accession>F8P2D5</accession>
<dbReference type="PANTHER" id="PTHR35201:SF4">
    <property type="entry name" value="BETA-PINACENE SYNTHASE-RELATED"/>
    <property type="match status" value="1"/>
</dbReference>
<proteinExistence type="inferred from homology"/>
<evidence type="ECO:0000256" key="6">
    <source>
        <dbReference type="RuleBase" id="RU366034"/>
    </source>
</evidence>
<dbReference type="KEGG" id="sla:SERLADRAFT_472291"/>
<keyword evidence="3 6" id="KW-0479">Metal-binding</keyword>
<dbReference type="GeneID" id="18820104"/>
<dbReference type="HOGENOM" id="CLU_042538_2_1_1"/>
<keyword evidence="5 6" id="KW-0456">Lyase</keyword>
<evidence type="ECO:0000256" key="1">
    <source>
        <dbReference type="ARBA" id="ARBA00001946"/>
    </source>
</evidence>
<dbReference type="InterPro" id="IPR034686">
    <property type="entry name" value="Terpene_cyclase-like_2"/>
</dbReference>
<dbReference type="Pfam" id="PF19086">
    <property type="entry name" value="Terpene_syn_C_2"/>
    <property type="match status" value="1"/>
</dbReference>
<dbReference type="Proteomes" id="UP000008064">
    <property type="component" value="Unassembled WGS sequence"/>
</dbReference>
<evidence type="ECO:0000256" key="4">
    <source>
        <dbReference type="ARBA" id="ARBA00022842"/>
    </source>
</evidence>
<comment type="cofactor">
    <cofactor evidence="1 6">
        <name>Mg(2+)</name>
        <dbReference type="ChEBI" id="CHEBI:18420"/>
    </cofactor>
</comment>
<evidence type="ECO:0000256" key="2">
    <source>
        <dbReference type="ARBA" id="ARBA00006333"/>
    </source>
</evidence>
<dbReference type="OrthoDB" id="2861623at2759"/>
<dbReference type="Gene3D" id="1.10.600.10">
    <property type="entry name" value="Farnesyl Diphosphate Synthase"/>
    <property type="match status" value="1"/>
</dbReference>
<dbReference type="PANTHER" id="PTHR35201">
    <property type="entry name" value="TERPENE SYNTHASE"/>
    <property type="match status" value="1"/>
</dbReference>
<dbReference type="GO" id="GO:0010333">
    <property type="term" value="F:terpene synthase activity"/>
    <property type="evidence" value="ECO:0007669"/>
    <property type="project" value="InterPro"/>
</dbReference>
<dbReference type="InterPro" id="IPR008949">
    <property type="entry name" value="Isoprenoid_synthase_dom_sf"/>
</dbReference>
<gene>
    <name evidence="7" type="primary">cyc8</name>
    <name evidence="7" type="ORF">SERLADRAFT_472291</name>
</gene>
<evidence type="ECO:0000313" key="7">
    <source>
        <dbReference type="EMBL" id="EGO23313.1"/>
    </source>
</evidence>
<keyword evidence="4 6" id="KW-0460">Magnesium</keyword>
<dbReference type="EMBL" id="GL945436">
    <property type="protein sequence ID" value="EGO23313.1"/>
    <property type="molecule type" value="Genomic_DNA"/>
</dbReference>
<dbReference type="SUPFAM" id="SSF48576">
    <property type="entry name" value="Terpenoid synthases"/>
    <property type="match status" value="1"/>
</dbReference>
<dbReference type="AlphaFoldDB" id="F8P2D5"/>
<dbReference type="GO" id="GO:0008299">
    <property type="term" value="P:isoprenoid biosynthetic process"/>
    <property type="evidence" value="ECO:0007669"/>
    <property type="project" value="UniProtKB-ARBA"/>
</dbReference>
<dbReference type="EC" id="4.2.3.-" evidence="6"/>